<dbReference type="GeneID" id="140010788"/>
<dbReference type="PANTHER" id="PTHR44329">
    <property type="entry name" value="SERINE/THREONINE-PROTEIN KINASE TNNI3K-RELATED"/>
    <property type="match status" value="1"/>
</dbReference>
<dbReference type="PROSITE" id="PS50011">
    <property type="entry name" value="PROTEIN_KINASE_DOM"/>
    <property type="match status" value="1"/>
</dbReference>
<accession>A0ABM4V4F9</accession>
<dbReference type="Gene3D" id="3.30.200.20">
    <property type="entry name" value="Phosphorylase Kinase, domain 1"/>
    <property type="match status" value="1"/>
</dbReference>
<dbReference type="Gene3D" id="1.10.510.10">
    <property type="entry name" value="Transferase(Phosphotransferase) domain 1"/>
    <property type="match status" value="2"/>
</dbReference>
<dbReference type="InterPro" id="IPR051681">
    <property type="entry name" value="Ser/Thr_Kinases-Pseudokinases"/>
</dbReference>
<sequence>MIYNYTKLLHLKTSLFCLLSSVTWYHSNVYRRAKPSPTRVHLRILCRNYSTHTVTHTEAVKIHTFCLGQCDSCCETNNMAGQENLVEDSLSAAFGKDVEGFRRNDVFGSERLVKIGKELLIDLKHLTIGSMISEGPYSIVYEGLYNSVPVAVKVIQPDISSNVSPERMEKFEREVVMLSRVKHDNIVKFIGAAMEPALIVLTELMKGGTLQKYLWSLRPNCPDMKLSLNLALGISRAMQYLHANGIIHRDLKPSNLLLTEDKNKIKLADFGLAREEAAGEMTAEAGTYRWMAPENLRPNMDNIPTEIVPLLKSCWAADPADRPEFAQITDFLSKFIANMCSVQKTLPNLFDTEHSKTTGAEDSLVAVECLRKRRGNNKKKRSLLTCFSKCV</sequence>
<keyword evidence="2" id="KW-1185">Reference proteome</keyword>
<dbReference type="SUPFAM" id="SSF56112">
    <property type="entry name" value="Protein kinase-like (PK-like)"/>
    <property type="match status" value="1"/>
</dbReference>
<evidence type="ECO:0000313" key="3">
    <source>
        <dbReference type="RefSeq" id="XP_071914419.1"/>
    </source>
</evidence>
<name>A0ABM4V4F9_COFAR</name>
<proteinExistence type="predicted"/>
<dbReference type="InterPro" id="IPR008271">
    <property type="entry name" value="Ser/Thr_kinase_AS"/>
</dbReference>
<feature type="domain" description="Protein kinase" evidence="1">
    <location>
        <begin position="126"/>
        <end position="391"/>
    </location>
</feature>
<dbReference type="RefSeq" id="XP_071914419.1">
    <property type="nucleotide sequence ID" value="XM_072058318.1"/>
</dbReference>
<gene>
    <name evidence="3" type="primary">LOC140010788</name>
</gene>
<dbReference type="Proteomes" id="UP001652660">
    <property type="component" value="Chromosome 7c"/>
</dbReference>
<protein>
    <submittedName>
        <fullName evidence="3">Serine/threonine-protein kinase STY13-like isoform X2</fullName>
    </submittedName>
</protein>
<evidence type="ECO:0000313" key="2">
    <source>
        <dbReference type="Proteomes" id="UP001652660"/>
    </source>
</evidence>
<dbReference type="Pfam" id="PF00069">
    <property type="entry name" value="Pkinase"/>
    <property type="match status" value="1"/>
</dbReference>
<reference evidence="3" key="1">
    <citation type="submission" date="2025-08" db="UniProtKB">
        <authorList>
            <consortium name="RefSeq"/>
        </authorList>
    </citation>
    <scope>IDENTIFICATION</scope>
    <source>
        <tissue evidence="3">Leaves</tissue>
    </source>
</reference>
<dbReference type="InterPro" id="IPR011009">
    <property type="entry name" value="Kinase-like_dom_sf"/>
</dbReference>
<dbReference type="InterPro" id="IPR000719">
    <property type="entry name" value="Prot_kinase_dom"/>
</dbReference>
<dbReference type="PANTHER" id="PTHR44329:SF84">
    <property type="entry name" value="PROTEIN KINASE LIKE PROTEIN"/>
    <property type="match status" value="1"/>
</dbReference>
<dbReference type="SMART" id="SM00220">
    <property type="entry name" value="S_TKc"/>
    <property type="match status" value="1"/>
</dbReference>
<organism evidence="2 3">
    <name type="scientific">Coffea arabica</name>
    <name type="common">Arabian coffee</name>
    <dbReference type="NCBI Taxonomy" id="13443"/>
    <lineage>
        <taxon>Eukaryota</taxon>
        <taxon>Viridiplantae</taxon>
        <taxon>Streptophyta</taxon>
        <taxon>Embryophyta</taxon>
        <taxon>Tracheophyta</taxon>
        <taxon>Spermatophyta</taxon>
        <taxon>Magnoliopsida</taxon>
        <taxon>eudicotyledons</taxon>
        <taxon>Gunneridae</taxon>
        <taxon>Pentapetalae</taxon>
        <taxon>asterids</taxon>
        <taxon>lamiids</taxon>
        <taxon>Gentianales</taxon>
        <taxon>Rubiaceae</taxon>
        <taxon>Ixoroideae</taxon>
        <taxon>Gardenieae complex</taxon>
        <taxon>Bertiereae - Coffeeae clade</taxon>
        <taxon>Coffeeae</taxon>
        <taxon>Coffea</taxon>
    </lineage>
</organism>
<dbReference type="PROSITE" id="PS00108">
    <property type="entry name" value="PROTEIN_KINASE_ST"/>
    <property type="match status" value="1"/>
</dbReference>
<evidence type="ECO:0000259" key="1">
    <source>
        <dbReference type="PROSITE" id="PS50011"/>
    </source>
</evidence>